<dbReference type="EMBL" id="JAKFHA010000018">
    <property type="protein sequence ID" value="MCF2530833.1"/>
    <property type="molecule type" value="Genomic_DNA"/>
</dbReference>
<dbReference type="InterPro" id="IPR010679">
    <property type="entry name" value="DUF1254"/>
</dbReference>
<accession>A0AA41U1J0</accession>
<feature type="domain" description="DUF1214" evidence="1">
    <location>
        <begin position="321"/>
        <end position="425"/>
    </location>
</feature>
<protein>
    <submittedName>
        <fullName evidence="3">DUF1254 domain-containing protein</fullName>
    </submittedName>
</protein>
<dbReference type="InterPro" id="IPR037050">
    <property type="entry name" value="DUF1254_sf"/>
</dbReference>
<evidence type="ECO:0000259" key="2">
    <source>
        <dbReference type="Pfam" id="PF06863"/>
    </source>
</evidence>
<dbReference type="InterPro" id="IPR037049">
    <property type="entry name" value="DUF1214_C_sf"/>
</dbReference>
<proteinExistence type="predicted"/>
<dbReference type="Pfam" id="PF06742">
    <property type="entry name" value="DUF1214"/>
    <property type="match status" value="1"/>
</dbReference>
<dbReference type="PANTHER" id="PTHR36509:SF2">
    <property type="entry name" value="BLL3101 PROTEIN"/>
    <property type="match status" value="1"/>
</dbReference>
<dbReference type="Proteomes" id="UP001165378">
    <property type="component" value="Unassembled WGS sequence"/>
</dbReference>
<gene>
    <name evidence="3" type="ORF">LZ495_26960</name>
</gene>
<keyword evidence="4" id="KW-1185">Reference proteome</keyword>
<dbReference type="SUPFAM" id="SSF160935">
    <property type="entry name" value="VPA0735-like"/>
    <property type="match status" value="1"/>
</dbReference>
<dbReference type="Gene3D" id="2.60.120.600">
    <property type="entry name" value="Domain of unknown function DUF1214, C-terminal domain"/>
    <property type="match status" value="1"/>
</dbReference>
<dbReference type="InterPro" id="IPR010621">
    <property type="entry name" value="DUF1214"/>
</dbReference>
<organism evidence="3 4">
    <name type="scientific">Yinghuangia soli</name>
    <dbReference type="NCBI Taxonomy" id="2908204"/>
    <lineage>
        <taxon>Bacteria</taxon>
        <taxon>Bacillati</taxon>
        <taxon>Actinomycetota</taxon>
        <taxon>Actinomycetes</taxon>
        <taxon>Kitasatosporales</taxon>
        <taxon>Streptomycetaceae</taxon>
        <taxon>Yinghuangia</taxon>
    </lineage>
</organism>
<dbReference type="AlphaFoldDB" id="A0AA41U1J0"/>
<comment type="caution">
    <text evidence="3">The sequence shown here is derived from an EMBL/GenBank/DDBJ whole genome shotgun (WGS) entry which is preliminary data.</text>
</comment>
<feature type="domain" description="DUF1254" evidence="2">
    <location>
        <begin position="50"/>
        <end position="179"/>
    </location>
</feature>
<reference evidence="3" key="1">
    <citation type="submission" date="2022-01" db="EMBL/GenBank/DDBJ databases">
        <title>Genome-Based Taxonomic Classification of the Phylum Actinobacteria.</title>
        <authorList>
            <person name="Gao Y."/>
        </authorList>
    </citation>
    <scope>NUCLEOTIDE SEQUENCE</scope>
    <source>
        <strain evidence="3">KLBMP 8922</strain>
    </source>
</reference>
<dbReference type="Pfam" id="PF06863">
    <property type="entry name" value="DUF1254"/>
    <property type="match status" value="1"/>
</dbReference>
<dbReference type="RefSeq" id="WP_235055488.1">
    <property type="nucleotide sequence ID" value="NZ_JAKFHA010000018.1"/>
</dbReference>
<sequence length="444" mass="48217">MTGTQPLDPAIARAVAAEAWIWGYPLLENYRTLRAQAVDADDPRYVGGFGRFRHLAEPSTPANTDVAAPNNDTRYSWAWLDLRAEPWVVGVPATDRYYVLPLHELDTVYAGFIGSRTTGQGAGHYLVAGPGWRGTPPPGITGVIRADTYLLGIVGRTYLAGEDDVDALRGLLAQYRLMPLHAYTGEPAPPPVPTPVWPAWPAWDEAAAGGLDCFTVLDQLLEFFPVLPEEAHLRGRLASLGIDGGGRFDPAALTAATREAVAQGIADARTRLENAAAGTFRSDNLFGTRAALGDRYLDRAVAAYKGLYGLPDEEMWIGGWTADADGHLLDGETTRYTIRFPGGGLPPARFFWSATAYRLPERLLVENAFNRYAIGDRTPGVRTAEDGSLTVYVQHERPEDEVELANWLPAPHSAFSIVVRLYGPDPAVLDGSWTLPAVTPRPDG</sequence>
<evidence type="ECO:0000313" key="4">
    <source>
        <dbReference type="Proteomes" id="UP001165378"/>
    </source>
</evidence>
<evidence type="ECO:0000313" key="3">
    <source>
        <dbReference type="EMBL" id="MCF2530833.1"/>
    </source>
</evidence>
<name>A0AA41U1J0_9ACTN</name>
<dbReference type="PANTHER" id="PTHR36509">
    <property type="entry name" value="BLL3101 PROTEIN"/>
    <property type="match status" value="1"/>
</dbReference>
<dbReference type="Gene3D" id="2.60.40.1610">
    <property type="entry name" value="Domain of unknown function DUF1254"/>
    <property type="match status" value="1"/>
</dbReference>
<evidence type="ECO:0000259" key="1">
    <source>
        <dbReference type="Pfam" id="PF06742"/>
    </source>
</evidence>